<evidence type="ECO:0000313" key="6">
    <source>
        <dbReference type="EMBL" id="TWT17859.1"/>
    </source>
</evidence>
<gene>
    <name evidence="6" type="ORF">FQY83_16360</name>
</gene>
<evidence type="ECO:0000256" key="4">
    <source>
        <dbReference type="ARBA" id="ARBA00022833"/>
    </source>
</evidence>
<dbReference type="Gene3D" id="3.20.20.140">
    <property type="entry name" value="Metal-dependent hydrolases"/>
    <property type="match status" value="1"/>
</dbReference>
<dbReference type="GO" id="GO:0050416">
    <property type="term" value="F:formimidoylglutamate deiminase activity"/>
    <property type="evidence" value="ECO:0007669"/>
    <property type="project" value="UniProtKB-EC"/>
</dbReference>
<reference evidence="6 7" key="1">
    <citation type="journal article" date="2008" name="Int. J. Syst. Evol. Microbiol.">
        <title>Luteimonas marina sp. nov., isolated from seawater.</title>
        <authorList>
            <person name="Baik K.S."/>
            <person name="Park S.C."/>
            <person name="Kim M.S."/>
            <person name="Kim E.M."/>
            <person name="Park C."/>
            <person name="Chun J."/>
            <person name="Seong C.N."/>
        </authorList>
    </citation>
    <scope>NUCLEOTIDE SEQUENCE [LARGE SCALE GENOMIC DNA]</scope>
    <source>
        <strain evidence="6 7">FR1330</strain>
    </source>
</reference>
<dbReference type="InterPro" id="IPR006680">
    <property type="entry name" value="Amidohydro-rel"/>
</dbReference>
<dbReference type="AlphaFoldDB" id="A0A5C5TWG8"/>
<dbReference type="NCBIfam" id="NF006684">
    <property type="entry name" value="PRK09229.1-5"/>
    <property type="match status" value="1"/>
</dbReference>
<evidence type="ECO:0000256" key="3">
    <source>
        <dbReference type="ARBA" id="ARBA00022801"/>
    </source>
</evidence>
<dbReference type="OrthoDB" id="9796020at2"/>
<dbReference type="Proteomes" id="UP000319980">
    <property type="component" value="Unassembled WGS sequence"/>
</dbReference>
<keyword evidence="3 6" id="KW-0378">Hydrolase</keyword>
<dbReference type="GO" id="GO:0005829">
    <property type="term" value="C:cytosol"/>
    <property type="evidence" value="ECO:0007669"/>
    <property type="project" value="TreeGrafter"/>
</dbReference>
<dbReference type="SUPFAM" id="SSF51556">
    <property type="entry name" value="Metallo-dependent hydrolases"/>
    <property type="match status" value="1"/>
</dbReference>
<keyword evidence="2" id="KW-0479">Metal-binding</keyword>
<dbReference type="PANTHER" id="PTHR11271:SF48">
    <property type="entry name" value="AMIDOHYDROLASE-RELATED DOMAIN-CONTAINING PROTEIN"/>
    <property type="match status" value="1"/>
</dbReference>
<dbReference type="Gene3D" id="2.30.40.10">
    <property type="entry name" value="Urease, subunit C, domain 1"/>
    <property type="match status" value="1"/>
</dbReference>
<accession>A0A5C5TWG8</accession>
<dbReference type="InterPro" id="IPR010252">
    <property type="entry name" value="HutF"/>
</dbReference>
<evidence type="ECO:0000259" key="5">
    <source>
        <dbReference type="Pfam" id="PF01979"/>
    </source>
</evidence>
<comment type="caution">
    <text evidence="6">The sequence shown here is derived from an EMBL/GenBank/DDBJ whole genome shotgun (WGS) entry which is preliminary data.</text>
</comment>
<organism evidence="6 7">
    <name type="scientific">Luteimonas marina</name>
    <dbReference type="NCBI Taxonomy" id="488485"/>
    <lineage>
        <taxon>Bacteria</taxon>
        <taxon>Pseudomonadati</taxon>
        <taxon>Pseudomonadota</taxon>
        <taxon>Gammaproteobacteria</taxon>
        <taxon>Lysobacterales</taxon>
        <taxon>Lysobacteraceae</taxon>
        <taxon>Luteimonas</taxon>
    </lineage>
</organism>
<dbReference type="NCBIfam" id="TIGR02022">
    <property type="entry name" value="hutF"/>
    <property type="match status" value="1"/>
</dbReference>
<sequence>MPATPASPIEAVATGWRLPGIANLHSHAFQRAMAGLAERQTHPSDSFWTWRETMYRMAARFDPESLHAVASQLYVEMLEAGYTAVCEFHYLHHAPDGTPYATRTAMSDALIEAARETGIRLTLLPVLYMTGGFDGRALGERQKRFGHDVDGYLRLFNALHAKQDDMLKVGCALHSLRAVPADAMREVLAALPADARIHIHVAEQVGEVQDCLAVHDLRPVEWLLRNAQVDARWTLVHATHLNDPEVAGIAKSGATVAICPTTEANLGDGLFRLREHLDAGGAWGIGSDSHISVSPVEELRWLEYGQRLATRHRNIAVSPASPSVGATLLAGVLASAAQSTGFTDIDDAVVLDGDAPLLAGATEEDVADRWIFSGNRPAVREVRVGGRRVVTEGVHPAREAVAQRYAAVLRDRLLG</sequence>
<dbReference type="RefSeq" id="WP_146389081.1">
    <property type="nucleotide sequence ID" value="NZ_VOHK01000008.1"/>
</dbReference>
<keyword evidence="7" id="KW-1185">Reference proteome</keyword>
<dbReference type="EC" id="3.5.3.13" evidence="6"/>
<dbReference type="EMBL" id="VOHK01000008">
    <property type="protein sequence ID" value="TWT17859.1"/>
    <property type="molecule type" value="Genomic_DNA"/>
</dbReference>
<proteinExistence type="predicted"/>
<dbReference type="PANTHER" id="PTHR11271">
    <property type="entry name" value="GUANINE DEAMINASE"/>
    <property type="match status" value="1"/>
</dbReference>
<protein>
    <submittedName>
        <fullName evidence="6">Formimidoylglutamate deiminase</fullName>
        <ecNumber evidence="6">3.5.3.13</ecNumber>
    </submittedName>
</protein>
<dbReference type="NCBIfam" id="NF006681">
    <property type="entry name" value="PRK09229.1-2"/>
    <property type="match status" value="1"/>
</dbReference>
<evidence type="ECO:0000313" key="7">
    <source>
        <dbReference type="Proteomes" id="UP000319980"/>
    </source>
</evidence>
<dbReference type="InterPro" id="IPR011059">
    <property type="entry name" value="Metal-dep_hydrolase_composite"/>
</dbReference>
<keyword evidence="4" id="KW-0862">Zinc</keyword>
<dbReference type="Pfam" id="PF01979">
    <property type="entry name" value="Amidohydro_1"/>
    <property type="match status" value="1"/>
</dbReference>
<comment type="cofactor">
    <cofactor evidence="1">
        <name>Zn(2+)</name>
        <dbReference type="ChEBI" id="CHEBI:29105"/>
    </cofactor>
</comment>
<dbReference type="GO" id="GO:0046872">
    <property type="term" value="F:metal ion binding"/>
    <property type="evidence" value="ECO:0007669"/>
    <property type="project" value="UniProtKB-KW"/>
</dbReference>
<feature type="domain" description="Amidohydrolase-related" evidence="5">
    <location>
        <begin position="18"/>
        <end position="304"/>
    </location>
</feature>
<evidence type="ECO:0000256" key="2">
    <source>
        <dbReference type="ARBA" id="ARBA00022723"/>
    </source>
</evidence>
<dbReference type="InterPro" id="IPR051607">
    <property type="entry name" value="Metallo-dep_hydrolases"/>
</dbReference>
<dbReference type="GO" id="GO:0019239">
    <property type="term" value="F:deaminase activity"/>
    <property type="evidence" value="ECO:0007669"/>
    <property type="project" value="TreeGrafter"/>
</dbReference>
<dbReference type="InterPro" id="IPR032466">
    <property type="entry name" value="Metal_Hydrolase"/>
</dbReference>
<name>A0A5C5TWG8_9GAMM</name>
<evidence type="ECO:0000256" key="1">
    <source>
        <dbReference type="ARBA" id="ARBA00001947"/>
    </source>
</evidence>